<dbReference type="AlphaFoldDB" id="A0A7C3ZK70"/>
<name>A0A7C3ZK70_9CYAN</name>
<comment type="caution">
    <text evidence="1">The sequence shown here is derived from an EMBL/GenBank/DDBJ whole genome shotgun (WGS) entry which is preliminary data.</text>
</comment>
<protein>
    <recommendedName>
        <fullName evidence="2">Tetratricopeptide repeat protein</fullName>
    </recommendedName>
</protein>
<evidence type="ECO:0008006" key="2">
    <source>
        <dbReference type="Google" id="ProtNLM"/>
    </source>
</evidence>
<reference evidence="1" key="1">
    <citation type="journal article" date="2020" name="mSystems">
        <title>Genome- and Community-Level Interaction Insights into Carbon Utilization and Element Cycling Functions of Hydrothermarchaeota in Hydrothermal Sediment.</title>
        <authorList>
            <person name="Zhou Z."/>
            <person name="Liu Y."/>
            <person name="Xu W."/>
            <person name="Pan J."/>
            <person name="Luo Z.H."/>
            <person name="Li M."/>
        </authorList>
    </citation>
    <scope>NUCLEOTIDE SEQUENCE [LARGE SCALE GENOMIC DNA]</scope>
    <source>
        <strain evidence="1">SpSt-374</strain>
    </source>
</reference>
<sequence>MHHQGLGATFGLLYVGLTALSPLHLAVATTPPANLMVLREDVDGLHFPSIAQNPVSPHQEKGLEILSQALELAKTINDDSTDWPIPELALLYAEIGQPERAAEVLSLGMNGFIKEIKYAASTAGGLSSHEIIDYLAVLFAKVGESAPVFTLTDAITNNFDNNYRDGYVEETIRIVLEAMARAFFAEGKAEAALEIVAKIENQTAKGQALIGMADKSVPVALADKALEIVKSLNPGENGDVIVVKSQALAAIALSYARAGAAKKAAETFYLAYEIADLAYNDYSRITALQAIVIRYIQAEDFERSFEIVREINPGLLISPEILAYIAAQYAAAGQMELVFQIAEIVEKSAGSYQDERLRGIFAIVSTIARYGHPDLALEIANRIPVDSTKSYLKEDALAVVASSFATTGQYDQAIEIASKLEPGIYQNQAWEAIALSYMQAGKFEDGAKIAQRITNTLNEGDGILYKIALAAATGNNYNVTVKIVNQIDQKYGRQEQAFGDIAIQVAQKGNDDFAVKMAEKIPKNSSYRIQVFSQIAVSLAKAGETARANQIFRESLEAAENLENESQLSSAVGAIAGAYTEICQWEKAAQLGETIPEPEWKNKLFQQMAISYARAGNADAALVMADRVTGDTAIKYSVIWEIARQAAKAGDFDRAVALVPQVGDSSEQVALLVEIAAIAFTPTPPTPETQCLPLLH</sequence>
<gene>
    <name evidence="1" type="ORF">ENR15_11590</name>
</gene>
<accession>A0A7C3ZK70</accession>
<evidence type="ECO:0000313" key="1">
    <source>
        <dbReference type="EMBL" id="HGG01263.1"/>
    </source>
</evidence>
<dbReference type="InterPro" id="IPR011990">
    <property type="entry name" value="TPR-like_helical_dom_sf"/>
</dbReference>
<dbReference type="SUPFAM" id="SSF48452">
    <property type="entry name" value="TPR-like"/>
    <property type="match status" value="1"/>
</dbReference>
<organism evidence="1">
    <name type="scientific">Planktothricoides sp. SpSt-374</name>
    <dbReference type="NCBI Taxonomy" id="2282167"/>
    <lineage>
        <taxon>Bacteria</taxon>
        <taxon>Bacillati</taxon>
        <taxon>Cyanobacteriota</taxon>
        <taxon>Cyanophyceae</taxon>
        <taxon>Oscillatoriophycideae</taxon>
        <taxon>Oscillatoriales</taxon>
        <taxon>Oscillatoriaceae</taxon>
        <taxon>Planktothricoides</taxon>
    </lineage>
</organism>
<dbReference type="Gene3D" id="1.25.40.10">
    <property type="entry name" value="Tetratricopeptide repeat domain"/>
    <property type="match status" value="4"/>
</dbReference>
<dbReference type="EMBL" id="DSPX01000119">
    <property type="protein sequence ID" value="HGG01263.1"/>
    <property type="molecule type" value="Genomic_DNA"/>
</dbReference>
<proteinExistence type="predicted"/>